<evidence type="ECO:0000256" key="2">
    <source>
        <dbReference type="SAM" id="Phobius"/>
    </source>
</evidence>
<dbReference type="EMBL" id="JBHSON010000034">
    <property type="protein sequence ID" value="MFC5748706.1"/>
    <property type="molecule type" value="Genomic_DNA"/>
</dbReference>
<accession>A0ABW1A0P8</accession>
<keyword evidence="2" id="KW-0812">Transmembrane</keyword>
<comment type="caution">
    <text evidence="3">The sequence shown here is derived from an EMBL/GenBank/DDBJ whole genome shotgun (WGS) entry which is preliminary data.</text>
</comment>
<keyword evidence="4" id="KW-1185">Reference proteome</keyword>
<evidence type="ECO:0000313" key="4">
    <source>
        <dbReference type="Proteomes" id="UP001596074"/>
    </source>
</evidence>
<feature type="region of interest" description="Disordered" evidence="1">
    <location>
        <begin position="1"/>
        <end position="24"/>
    </location>
</feature>
<name>A0ABW1A0P8_9ACTN</name>
<gene>
    <name evidence="3" type="ORF">ACFPZN_24075</name>
</gene>
<dbReference type="Proteomes" id="UP001596074">
    <property type="component" value="Unassembled WGS sequence"/>
</dbReference>
<protein>
    <recommendedName>
        <fullName evidence="5">DUF4190 domain-containing protein</fullName>
    </recommendedName>
</protein>
<reference evidence="4" key="1">
    <citation type="journal article" date="2019" name="Int. J. Syst. Evol. Microbiol.">
        <title>The Global Catalogue of Microorganisms (GCM) 10K type strain sequencing project: providing services to taxonomists for standard genome sequencing and annotation.</title>
        <authorList>
            <consortium name="The Broad Institute Genomics Platform"/>
            <consortium name="The Broad Institute Genome Sequencing Center for Infectious Disease"/>
            <person name="Wu L."/>
            <person name="Ma J."/>
        </authorList>
    </citation>
    <scope>NUCLEOTIDE SEQUENCE [LARGE SCALE GENOMIC DNA]</scope>
    <source>
        <strain evidence="4">KCTC 42087</strain>
    </source>
</reference>
<keyword evidence="2" id="KW-1133">Transmembrane helix</keyword>
<sequence length="135" mass="13841">MSGYGGQPPGWNDPYGQGQGWNDPNAAQHHQSPGYAYGYGPPGVPNTAGETSGSTIAALICNCVAVAMCCNLLTIPGIVTAAMAMSRARTDPASSRKLTTWSWGILVVAFLLPVVIFCVLLGVDAANGGLDDSGL</sequence>
<feature type="transmembrane region" description="Helical" evidence="2">
    <location>
        <begin position="56"/>
        <end position="79"/>
    </location>
</feature>
<dbReference type="RefSeq" id="WP_378284383.1">
    <property type="nucleotide sequence ID" value="NZ_JBHSON010000034.1"/>
</dbReference>
<evidence type="ECO:0000313" key="3">
    <source>
        <dbReference type="EMBL" id="MFC5748706.1"/>
    </source>
</evidence>
<keyword evidence="2" id="KW-0472">Membrane</keyword>
<organism evidence="3 4">
    <name type="scientific">Actinomadura rugatobispora</name>
    <dbReference type="NCBI Taxonomy" id="1994"/>
    <lineage>
        <taxon>Bacteria</taxon>
        <taxon>Bacillati</taxon>
        <taxon>Actinomycetota</taxon>
        <taxon>Actinomycetes</taxon>
        <taxon>Streptosporangiales</taxon>
        <taxon>Thermomonosporaceae</taxon>
        <taxon>Actinomadura</taxon>
    </lineage>
</organism>
<evidence type="ECO:0000256" key="1">
    <source>
        <dbReference type="SAM" id="MobiDB-lite"/>
    </source>
</evidence>
<evidence type="ECO:0008006" key="5">
    <source>
        <dbReference type="Google" id="ProtNLM"/>
    </source>
</evidence>
<proteinExistence type="predicted"/>
<feature type="transmembrane region" description="Helical" evidence="2">
    <location>
        <begin position="100"/>
        <end position="123"/>
    </location>
</feature>